<dbReference type="PROSITE" id="PS50109">
    <property type="entry name" value="HIS_KIN"/>
    <property type="match status" value="1"/>
</dbReference>
<sequence>MDNLFIVLIERMSVIAILAFLLTRAEVFRRLLLRQSTVVEKIFFILFFGLFGIIGTYTGVPIKGAIANSRVIGAVAGGLLGGPLVGLGAGLIAGLHRFSLGGFTALACGLSTTVEGLIGGLFSSQNPWKNVSWKKAFAVGVLSETIQMVIILAVAKPFSAAWDLVSIIGLPMIVVNSIGLAIFMVIVRLVYSEQDRIGAMQAHRALKIADKTLPYLRQGLNEESAKKVAEIIYQSTELGAVAITDRYKILAHVGAGEDHHRPGEPLLTEATQNAIATGQIQTANNAEEIGCRQPGCSLRSAVIVPLKRREEVIGALKLYKLKEGAIGRVEREFAHGLAHLFSTQLELAQLEYQARLAAAAEIKALQAQINPHFLFNALNTIVSYVRTNPENARRLLIHLGEFFRKNLEHCGDFVTLEREIEHIKAYLAIEEARFKDVIKIEYDIVPELLQVKLPALILQPLVENALKHGLLPQKEGGLLRISARKVVENGREEMRIVIADNGVGMSADRVNSLLRTQKASGYRVYSGGAGVGLTNVNERLVSIYGPEYGLKIDSELGKGTTVKISVPLDFEPENRALLTG</sequence>
<proteinExistence type="predicted"/>
<gene>
    <name evidence="16" type="ORF">KKC1_08500</name>
</gene>
<dbReference type="Pfam" id="PF13492">
    <property type="entry name" value="GAF_3"/>
    <property type="match status" value="1"/>
</dbReference>
<dbReference type="GO" id="GO:0005886">
    <property type="term" value="C:plasma membrane"/>
    <property type="evidence" value="ECO:0007669"/>
    <property type="project" value="UniProtKB-SubCell"/>
</dbReference>
<keyword evidence="7 14" id="KW-0812">Transmembrane</keyword>
<dbReference type="GO" id="GO:0005524">
    <property type="term" value="F:ATP binding"/>
    <property type="evidence" value="ECO:0007669"/>
    <property type="project" value="UniProtKB-KW"/>
</dbReference>
<dbReference type="Pfam" id="PF02518">
    <property type="entry name" value="HATPase_c"/>
    <property type="match status" value="1"/>
</dbReference>
<keyword evidence="11 14" id="KW-1133">Transmembrane helix</keyword>
<comment type="subcellular location">
    <subcellularLocation>
        <location evidence="2">Cell membrane</location>
        <topology evidence="2">Multi-pass membrane protein</topology>
    </subcellularLocation>
</comment>
<dbReference type="InterPro" id="IPR003018">
    <property type="entry name" value="GAF"/>
</dbReference>
<dbReference type="InterPro" id="IPR050640">
    <property type="entry name" value="Bact_2-comp_sensor_kinase"/>
</dbReference>
<keyword evidence="13 14" id="KW-0472">Membrane</keyword>
<dbReference type="PANTHER" id="PTHR34220:SF7">
    <property type="entry name" value="SENSOR HISTIDINE KINASE YPDA"/>
    <property type="match status" value="1"/>
</dbReference>
<evidence type="ECO:0000313" key="16">
    <source>
        <dbReference type="EMBL" id="GAW91689.1"/>
    </source>
</evidence>
<comment type="caution">
    <text evidence="16">The sequence shown here is derived from an EMBL/GenBank/DDBJ whole genome shotgun (WGS) entry which is preliminary data.</text>
</comment>
<dbReference type="Pfam" id="PF07694">
    <property type="entry name" value="5TM-5TMR_LYT"/>
    <property type="match status" value="1"/>
</dbReference>
<feature type="transmembrane region" description="Helical" evidence="14">
    <location>
        <begin position="136"/>
        <end position="155"/>
    </location>
</feature>
<comment type="catalytic activity">
    <reaction evidence="1">
        <text>ATP + protein L-histidine = ADP + protein N-phospho-L-histidine.</text>
        <dbReference type="EC" id="2.7.13.3"/>
    </reaction>
</comment>
<dbReference type="EC" id="2.7.13.3" evidence="3"/>
<reference evidence="17" key="1">
    <citation type="journal article" date="2017" name="Appl. Environ. Microbiol.">
        <title>Genomic analysis of Calderihabitans maritimus KKC1, a thermophilic hydrogenogenic carboxydotrophic bacterium isolated from marine sediment.</title>
        <authorList>
            <person name="Omae K."/>
            <person name="Yoneda Y."/>
            <person name="Fukuyama Y."/>
            <person name="Yoshida T."/>
            <person name="Sako Y."/>
        </authorList>
    </citation>
    <scope>NUCLEOTIDE SEQUENCE [LARGE SCALE GENOMIC DNA]</scope>
    <source>
        <strain evidence="17">KKC1</strain>
    </source>
</reference>
<dbReference type="AlphaFoldDB" id="A0A1Z5HQ83"/>
<dbReference type="InterPro" id="IPR003594">
    <property type="entry name" value="HATPase_dom"/>
</dbReference>
<feature type="transmembrane region" description="Helical" evidence="14">
    <location>
        <begin position="167"/>
        <end position="191"/>
    </location>
</feature>
<keyword evidence="9 16" id="KW-0418">Kinase</keyword>
<keyword evidence="6" id="KW-0808">Transferase</keyword>
<dbReference type="GO" id="GO:0071555">
    <property type="term" value="P:cell wall organization"/>
    <property type="evidence" value="ECO:0007669"/>
    <property type="project" value="InterPro"/>
</dbReference>
<dbReference type="SMART" id="SM00065">
    <property type="entry name" value="GAF"/>
    <property type="match status" value="1"/>
</dbReference>
<feature type="domain" description="Histidine kinase" evidence="15">
    <location>
        <begin position="457"/>
        <end position="570"/>
    </location>
</feature>
<organism evidence="16 17">
    <name type="scientific">Calderihabitans maritimus</name>
    <dbReference type="NCBI Taxonomy" id="1246530"/>
    <lineage>
        <taxon>Bacteria</taxon>
        <taxon>Bacillati</taxon>
        <taxon>Bacillota</taxon>
        <taxon>Clostridia</taxon>
        <taxon>Neomoorellales</taxon>
        <taxon>Calderihabitantaceae</taxon>
        <taxon>Calderihabitans</taxon>
    </lineage>
</organism>
<evidence type="ECO:0000256" key="14">
    <source>
        <dbReference type="SAM" id="Phobius"/>
    </source>
</evidence>
<dbReference type="SUPFAM" id="SSF55781">
    <property type="entry name" value="GAF domain-like"/>
    <property type="match status" value="1"/>
</dbReference>
<dbReference type="InterPro" id="IPR010559">
    <property type="entry name" value="Sig_transdc_His_kin_internal"/>
</dbReference>
<protein>
    <recommendedName>
        <fullName evidence="3">histidine kinase</fullName>
        <ecNumber evidence="3">2.7.13.3</ecNumber>
    </recommendedName>
</protein>
<dbReference type="InterPro" id="IPR011620">
    <property type="entry name" value="Sig_transdc_His_kinase_LytS_TM"/>
</dbReference>
<name>A0A1Z5HQ83_9FIRM</name>
<evidence type="ECO:0000256" key="11">
    <source>
        <dbReference type="ARBA" id="ARBA00022989"/>
    </source>
</evidence>
<evidence type="ECO:0000256" key="7">
    <source>
        <dbReference type="ARBA" id="ARBA00022692"/>
    </source>
</evidence>
<dbReference type="InterPro" id="IPR005467">
    <property type="entry name" value="His_kinase_dom"/>
</dbReference>
<dbReference type="Pfam" id="PF06580">
    <property type="entry name" value="His_kinase"/>
    <property type="match status" value="1"/>
</dbReference>
<dbReference type="GO" id="GO:0000155">
    <property type="term" value="F:phosphorelay sensor kinase activity"/>
    <property type="evidence" value="ECO:0007669"/>
    <property type="project" value="InterPro"/>
</dbReference>
<keyword evidence="5" id="KW-0597">Phosphoprotein</keyword>
<evidence type="ECO:0000256" key="3">
    <source>
        <dbReference type="ARBA" id="ARBA00012438"/>
    </source>
</evidence>
<dbReference type="InterPro" id="IPR029016">
    <property type="entry name" value="GAF-like_dom_sf"/>
</dbReference>
<feature type="transmembrane region" description="Helical" evidence="14">
    <location>
        <begin position="41"/>
        <end position="60"/>
    </location>
</feature>
<dbReference type="InterPro" id="IPR036890">
    <property type="entry name" value="HATPase_C_sf"/>
</dbReference>
<evidence type="ECO:0000256" key="9">
    <source>
        <dbReference type="ARBA" id="ARBA00022777"/>
    </source>
</evidence>
<dbReference type="InterPro" id="IPR004358">
    <property type="entry name" value="Sig_transdc_His_kin-like_C"/>
</dbReference>
<evidence type="ECO:0000256" key="10">
    <source>
        <dbReference type="ARBA" id="ARBA00022840"/>
    </source>
</evidence>
<dbReference type="OrthoDB" id="9809348at2"/>
<keyword evidence="12" id="KW-0902">Two-component regulatory system</keyword>
<keyword evidence="8" id="KW-0547">Nucleotide-binding</keyword>
<keyword evidence="17" id="KW-1185">Reference proteome</keyword>
<dbReference type="EMBL" id="BDGJ01000024">
    <property type="protein sequence ID" value="GAW91689.1"/>
    <property type="molecule type" value="Genomic_DNA"/>
</dbReference>
<keyword evidence="10" id="KW-0067">ATP-binding</keyword>
<feature type="transmembrane region" description="Helical" evidence="14">
    <location>
        <begin position="100"/>
        <end position="124"/>
    </location>
</feature>
<dbReference type="PANTHER" id="PTHR34220">
    <property type="entry name" value="SENSOR HISTIDINE KINASE YPDA"/>
    <property type="match status" value="1"/>
</dbReference>
<evidence type="ECO:0000313" key="17">
    <source>
        <dbReference type="Proteomes" id="UP000197032"/>
    </source>
</evidence>
<evidence type="ECO:0000256" key="13">
    <source>
        <dbReference type="ARBA" id="ARBA00023136"/>
    </source>
</evidence>
<dbReference type="SMART" id="SM00387">
    <property type="entry name" value="HATPase_c"/>
    <property type="match status" value="1"/>
</dbReference>
<dbReference type="RefSeq" id="WP_088553189.1">
    <property type="nucleotide sequence ID" value="NZ_BDGJ01000024.1"/>
</dbReference>
<feature type="transmembrane region" description="Helical" evidence="14">
    <location>
        <begin position="72"/>
        <end position="94"/>
    </location>
</feature>
<evidence type="ECO:0000256" key="6">
    <source>
        <dbReference type="ARBA" id="ARBA00022679"/>
    </source>
</evidence>
<dbReference type="PRINTS" id="PR00344">
    <property type="entry name" value="BCTRLSENSOR"/>
</dbReference>
<dbReference type="Gene3D" id="3.30.450.40">
    <property type="match status" value="1"/>
</dbReference>
<dbReference type="Proteomes" id="UP000197032">
    <property type="component" value="Unassembled WGS sequence"/>
</dbReference>
<keyword evidence="4" id="KW-1003">Cell membrane</keyword>
<accession>A0A1Z5HQ83</accession>
<evidence type="ECO:0000256" key="12">
    <source>
        <dbReference type="ARBA" id="ARBA00023012"/>
    </source>
</evidence>
<evidence type="ECO:0000256" key="1">
    <source>
        <dbReference type="ARBA" id="ARBA00000085"/>
    </source>
</evidence>
<evidence type="ECO:0000256" key="4">
    <source>
        <dbReference type="ARBA" id="ARBA00022475"/>
    </source>
</evidence>
<evidence type="ECO:0000259" key="15">
    <source>
        <dbReference type="PROSITE" id="PS50109"/>
    </source>
</evidence>
<dbReference type="SUPFAM" id="SSF55874">
    <property type="entry name" value="ATPase domain of HSP90 chaperone/DNA topoisomerase II/histidine kinase"/>
    <property type="match status" value="1"/>
</dbReference>
<evidence type="ECO:0000256" key="2">
    <source>
        <dbReference type="ARBA" id="ARBA00004651"/>
    </source>
</evidence>
<evidence type="ECO:0000256" key="8">
    <source>
        <dbReference type="ARBA" id="ARBA00022741"/>
    </source>
</evidence>
<dbReference type="Gene3D" id="3.30.565.10">
    <property type="entry name" value="Histidine kinase-like ATPase, C-terminal domain"/>
    <property type="match status" value="1"/>
</dbReference>
<evidence type="ECO:0000256" key="5">
    <source>
        <dbReference type="ARBA" id="ARBA00022553"/>
    </source>
</evidence>